<keyword evidence="5" id="KW-1185">Reference proteome</keyword>
<evidence type="ECO:0000313" key="5">
    <source>
        <dbReference type="Proteomes" id="UP000442619"/>
    </source>
</evidence>
<dbReference type="InterPro" id="IPR000310">
    <property type="entry name" value="Orn/Lys/Arg_deCO2ase_major_dom"/>
</dbReference>
<evidence type="ECO:0000256" key="1">
    <source>
        <dbReference type="ARBA" id="ARBA00001933"/>
    </source>
</evidence>
<dbReference type="InterPro" id="IPR017896">
    <property type="entry name" value="4Fe4S_Fe-S-bd"/>
</dbReference>
<protein>
    <submittedName>
        <fullName evidence="4">Aminotransferase class I/II-fold pyridoxal phosphate-dependent enzyme</fullName>
    </submittedName>
</protein>
<keyword evidence="4" id="KW-0808">Transferase</keyword>
<comment type="caution">
    <text evidence="4">The sequence shown here is derived from an EMBL/GenBank/DDBJ whole genome shotgun (WGS) entry which is preliminary data.</text>
</comment>
<dbReference type="AlphaFoldDB" id="A0A844FTC4"/>
<comment type="cofactor">
    <cofactor evidence="1">
        <name>pyridoxal 5'-phosphate</name>
        <dbReference type="ChEBI" id="CHEBI:597326"/>
    </cofactor>
</comment>
<evidence type="ECO:0000259" key="3">
    <source>
        <dbReference type="PROSITE" id="PS51379"/>
    </source>
</evidence>
<dbReference type="InterPro" id="IPR015424">
    <property type="entry name" value="PyrdxlP-dep_Trfase"/>
</dbReference>
<accession>A0A844FTC4</accession>
<dbReference type="PANTHER" id="PTHR43277">
    <property type="entry name" value="ARGININE DECARBOXYLASE"/>
    <property type="match status" value="1"/>
</dbReference>
<dbReference type="EMBL" id="VUNM01000005">
    <property type="protein sequence ID" value="MST88702.1"/>
    <property type="molecule type" value="Genomic_DNA"/>
</dbReference>
<gene>
    <name evidence="4" type="ORF">FYJ79_03775</name>
</gene>
<feature type="domain" description="4Fe-4S ferredoxin-type" evidence="3">
    <location>
        <begin position="409"/>
        <end position="441"/>
    </location>
</feature>
<name>A0A844FTC4_9FIRM</name>
<dbReference type="SUPFAM" id="SSF53383">
    <property type="entry name" value="PLP-dependent transferases"/>
    <property type="match status" value="1"/>
</dbReference>
<dbReference type="Proteomes" id="UP000442619">
    <property type="component" value="Unassembled WGS sequence"/>
</dbReference>
<proteinExistence type="predicted"/>
<dbReference type="Gene3D" id="3.40.640.10">
    <property type="entry name" value="Type I PLP-dependent aspartate aminotransferase-like (Major domain)"/>
    <property type="match status" value="1"/>
</dbReference>
<dbReference type="InterPro" id="IPR015421">
    <property type="entry name" value="PyrdxlP-dep_Trfase_major"/>
</dbReference>
<dbReference type="PANTHER" id="PTHR43277:SF4">
    <property type="entry name" value="ARGININE DECARBOXYLASE"/>
    <property type="match status" value="1"/>
</dbReference>
<dbReference type="Gene3D" id="3.90.100.10">
    <property type="entry name" value="Orn/Lys/Arg decarboxylase, C-terminal domain"/>
    <property type="match status" value="1"/>
</dbReference>
<dbReference type="PROSITE" id="PS51379">
    <property type="entry name" value="4FE4S_FER_2"/>
    <property type="match status" value="1"/>
</dbReference>
<dbReference type="Pfam" id="PF01276">
    <property type="entry name" value="OKR_DC_1"/>
    <property type="match status" value="1"/>
</dbReference>
<keyword evidence="2" id="KW-0663">Pyridoxal phosphate</keyword>
<keyword evidence="4" id="KW-0032">Aminotransferase</keyword>
<reference evidence="4 5" key="1">
    <citation type="submission" date="2019-08" db="EMBL/GenBank/DDBJ databases">
        <title>In-depth cultivation of the pig gut microbiome towards novel bacterial diversity and tailored functional studies.</title>
        <authorList>
            <person name="Wylensek D."/>
            <person name="Hitch T.C.A."/>
            <person name="Clavel T."/>
        </authorList>
    </citation>
    <scope>NUCLEOTIDE SEQUENCE [LARGE SCALE GENOMIC DNA]</scope>
    <source>
        <strain evidence="4 5">CA-Schmier-601-WT-3</strain>
    </source>
</reference>
<sequence length="466" mass="52257">MIVMKPTHNTYTPVADFIEDYIQSHTVRAHMPGHKGRAPTDNQDAIYAHDLTEITGADSLYEAEGILLQSEEIATSLFGSYHTYYSAGGSSQCIKTMCALACAYHYQNHTQRPLILAGRNAHKTFIHASQLLRFDIRWLESSDDDSLCECKITPASLEKALSSLDALPCALYLTSPDYLGNILDIKELAAVCHKYHMILLVDNAHGAYLKFMDEPFIHPIDAGADLVCDSAHKTLPALTGAAYLHISKHAPAALLKLSATIRDYSVMFGSTSPSYLIMESMDHVNEWLIKHPDAYKQFAIKISKLKQNIKALGFHLRENEPFKITLSVPNQGKSLMADLTAHHIECEYADPDFVVLMLTPFNSDEDLSRINHVFASLSHKEKYLQNRMKRMKTSLPEVKYQPYEVLFASEEEINVDEKCIGRICVRCHIGCPPAILPIVPGEVINAQTIIVLMKYDIKTIHVLKNL</sequence>
<evidence type="ECO:0000313" key="4">
    <source>
        <dbReference type="EMBL" id="MST88702.1"/>
    </source>
</evidence>
<evidence type="ECO:0000256" key="2">
    <source>
        <dbReference type="ARBA" id="ARBA00022898"/>
    </source>
</evidence>
<organism evidence="4 5">
    <name type="scientific">Sharpea porci</name>
    <dbReference type="NCBI Taxonomy" id="2652286"/>
    <lineage>
        <taxon>Bacteria</taxon>
        <taxon>Bacillati</taxon>
        <taxon>Bacillota</taxon>
        <taxon>Erysipelotrichia</taxon>
        <taxon>Erysipelotrichales</taxon>
        <taxon>Coprobacillaceae</taxon>
        <taxon>Sharpea</taxon>
    </lineage>
</organism>
<dbReference type="GO" id="GO:0008483">
    <property type="term" value="F:transaminase activity"/>
    <property type="evidence" value="ECO:0007669"/>
    <property type="project" value="UniProtKB-KW"/>
</dbReference>
<dbReference type="InterPro" id="IPR052357">
    <property type="entry name" value="Orn_Lys_Arg_decarboxylase-I"/>
</dbReference>